<dbReference type="PANTHER" id="PTHR32071:SF95">
    <property type="entry name" value="DNA-BINDING TRANSCRIPTIONAL REGULATOR NTRC"/>
    <property type="match status" value="1"/>
</dbReference>
<evidence type="ECO:0000256" key="9">
    <source>
        <dbReference type="ARBA" id="ARBA00023015"/>
    </source>
</evidence>
<evidence type="ECO:0000256" key="14">
    <source>
        <dbReference type="ARBA" id="ARBA00029881"/>
    </source>
</evidence>
<dbReference type="PANTHER" id="PTHR32071">
    <property type="entry name" value="TRANSCRIPTIONAL REGULATORY PROTEIN"/>
    <property type="match status" value="1"/>
</dbReference>
<dbReference type="RefSeq" id="WP_146395879.1">
    <property type="nucleotide sequence ID" value="NZ_SJPQ01000001.1"/>
</dbReference>
<dbReference type="GO" id="GO:0043565">
    <property type="term" value="F:sequence-specific DNA binding"/>
    <property type="evidence" value="ECO:0007669"/>
    <property type="project" value="InterPro"/>
</dbReference>
<dbReference type="SMART" id="SM00382">
    <property type="entry name" value="AAA"/>
    <property type="match status" value="1"/>
</dbReference>
<dbReference type="InterPro" id="IPR027417">
    <property type="entry name" value="P-loop_NTPase"/>
</dbReference>
<dbReference type="SUPFAM" id="SSF52540">
    <property type="entry name" value="P-loop containing nucleoside triphosphate hydrolases"/>
    <property type="match status" value="1"/>
</dbReference>
<organism evidence="19 20">
    <name type="scientific">Pseudobythopirellula maris</name>
    <dbReference type="NCBI Taxonomy" id="2527991"/>
    <lineage>
        <taxon>Bacteria</taxon>
        <taxon>Pseudomonadati</taxon>
        <taxon>Planctomycetota</taxon>
        <taxon>Planctomycetia</taxon>
        <taxon>Pirellulales</taxon>
        <taxon>Lacipirellulaceae</taxon>
        <taxon>Pseudobythopirellula</taxon>
    </lineage>
</organism>
<dbReference type="InterPro" id="IPR001789">
    <property type="entry name" value="Sig_transdc_resp-reg_receiver"/>
</dbReference>
<evidence type="ECO:0000256" key="8">
    <source>
        <dbReference type="ARBA" id="ARBA00023012"/>
    </source>
</evidence>
<keyword evidence="20" id="KW-1185">Reference proteome</keyword>
<keyword evidence="3" id="KW-0963">Cytoplasm</keyword>
<dbReference type="PROSITE" id="PS50110">
    <property type="entry name" value="RESPONSE_REGULATORY"/>
    <property type="match status" value="1"/>
</dbReference>
<evidence type="ECO:0000256" key="5">
    <source>
        <dbReference type="ARBA" id="ARBA00022553"/>
    </source>
</evidence>
<dbReference type="InterPro" id="IPR011006">
    <property type="entry name" value="CheY-like_superfamily"/>
</dbReference>
<dbReference type="Gene3D" id="1.10.8.60">
    <property type="match status" value="1"/>
</dbReference>
<dbReference type="Pfam" id="PF02954">
    <property type="entry name" value="HTH_8"/>
    <property type="match status" value="1"/>
</dbReference>
<evidence type="ECO:0000256" key="12">
    <source>
        <dbReference type="ARBA" id="ARBA00023163"/>
    </source>
</evidence>
<keyword evidence="7" id="KW-0067">ATP-binding</keyword>
<dbReference type="Gene3D" id="3.40.50.300">
    <property type="entry name" value="P-loop containing nucleotide triphosphate hydrolases"/>
    <property type="match status" value="1"/>
</dbReference>
<dbReference type="InterPro" id="IPR003593">
    <property type="entry name" value="AAA+_ATPase"/>
</dbReference>
<keyword evidence="4" id="KW-0678">Repressor</keyword>
<keyword evidence="11" id="KW-0010">Activator</keyword>
<evidence type="ECO:0000256" key="15">
    <source>
        <dbReference type="ARBA" id="ARBA00031910"/>
    </source>
</evidence>
<evidence type="ECO:0000256" key="10">
    <source>
        <dbReference type="ARBA" id="ARBA00023125"/>
    </source>
</evidence>
<evidence type="ECO:0000259" key="17">
    <source>
        <dbReference type="PROSITE" id="PS50045"/>
    </source>
</evidence>
<dbReference type="SUPFAM" id="SSF46689">
    <property type="entry name" value="Homeodomain-like"/>
    <property type="match status" value="1"/>
</dbReference>
<dbReference type="GO" id="GO:0006355">
    <property type="term" value="P:regulation of DNA-templated transcription"/>
    <property type="evidence" value="ECO:0007669"/>
    <property type="project" value="InterPro"/>
</dbReference>
<dbReference type="EMBL" id="SJPQ01000001">
    <property type="protein sequence ID" value="TWT89851.1"/>
    <property type="molecule type" value="Genomic_DNA"/>
</dbReference>
<dbReference type="Pfam" id="PF25601">
    <property type="entry name" value="AAA_lid_14"/>
    <property type="match status" value="1"/>
</dbReference>
<feature type="modified residue" description="4-aspartylphosphate" evidence="16">
    <location>
        <position position="52"/>
    </location>
</feature>
<keyword evidence="9" id="KW-0805">Transcription regulation</keyword>
<reference evidence="19 20" key="1">
    <citation type="submission" date="2019-02" db="EMBL/GenBank/DDBJ databases">
        <title>Deep-cultivation of Planctomycetes and their phenomic and genomic characterization uncovers novel biology.</title>
        <authorList>
            <person name="Wiegand S."/>
            <person name="Jogler M."/>
            <person name="Boedeker C."/>
            <person name="Pinto D."/>
            <person name="Vollmers J."/>
            <person name="Rivas-Marin E."/>
            <person name="Kohn T."/>
            <person name="Peeters S.H."/>
            <person name="Heuer A."/>
            <person name="Rast P."/>
            <person name="Oberbeckmann S."/>
            <person name="Bunk B."/>
            <person name="Jeske O."/>
            <person name="Meyerdierks A."/>
            <person name="Storesund J.E."/>
            <person name="Kallscheuer N."/>
            <person name="Luecker S."/>
            <person name="Lage O.M."/>
            <person name="Pohl T."/>
            <person name="Merkel B.J."/>
            <person name="Hornburger P."/>
            <person name="Mueller R.-W."/>
            <person name="Bruemmer F."/>
            <person name="Labrenz M."/>
            <person name="Spormann A.M."/>
            <person name="Op Den Camp H."/>
            <person name="Overmann J."/>
            <person name="Amann R."/>
            <person name="Jetten M.S.M."/>
            <person name="Mascher T."/>
            <person name="Medema M.H."/>
            <person name="Devos D.P."/>
            <person name="Kaster A.-K."/>
            <person name="Ovreas L."/>
            <person name="Rohde M."/>
            <person name="Galperin M.Y."/>
            <person name="Jogler C."/>
        </authorList>
    </citation>
    <scope>NUCLEOTIDE SEQUENCE [LARGE SCALE GENOMIC DNA]</scope>
    <source>
        <strain evidence="19 20">Mal64</strain>
    </source>
</reference>
<name>A0A5C5ZSU7_9BACT</name>
<dbReference type="SUPFAM" id="SSF52172">
    <property type="entry name" value="CheY-like"/>
    <property type="match status" value="1"/>
</dbReference>
<sequence length="463" mass="49733">MANVLVIDDEQSICWGLKRLCEGLGHSVTTAPSAEEGLRVVKALPPDLVLLDVRLPGVDGLTAMERMKALAFEAPIIVMTAFGDMKTAVAAVQGGAFEYLLKPFDLAEVRSAITRALRSEPPSAATPAPSLHGEMIGDTAEMQALFKQIALAASARANVMLQGESGVGKELAARAVHRHSANSSAPFVAVNVAALSPTVAESELFGHVDGSFTGASRTRAGLLARAHGGTLFLDEAGDIPMPLQVKLLRAIEEGEVLPVGADRTTPARFRVITATHQDLLSQVQAGEFRHDLYFRISAFQIAIPPLRERADDIPLLAQHFLSLSESSEKPIALASETLAELKRRPWRGNVRELRNAIEHAQVLARSGTILPEHLPAPQPWLGAAEAETADARLSDVSVRRAEELLDDPEAFGTVYSRLLGEVEGPLLARAMAKYDNECAPAARALGLHRTTLKRKLTEHGQQS</sequence>
<evidence type="ECO:0000259" key="18">
    <source>
        <dbReference type="PROSITE" id="PS50110"/>
    </source>
</evidence>
<keyword evidence="12" id="KW-0804">Transcription</keyword>
<evidence type="ECO:0000256" key="3">
    <source>
        <dbReference type="ARBA" id="ARBA00022490"/>
    </source>
</evidence>
<evidence type="ECO:0000256" key="13">
    <source>
        <dbReference type="ARBA" id="ARBA00023231"/>
    </source>
</evidence>
<dbReference type="Pfam" id="PF00072">
    <property type="entry name" value="Response_reg"/>
    <property type="match status" value="1"/>
</dbReference>
<evidence type="ECO:0000313" key="19">
    <source>
        <dbReference type="EMBL" id="TWT89851.1"/>
    </source>
</evidence>
<evidence type="ECO:0000256" key="6">
    <source>
        <dbReference type="ARBA" id="ARBA00022741"/>
    </source>
</evidence>
<dbReference type="GO" id="GO:0005524">
    <property type="term" value="F:ATP binding"/>
    <property type="evidence" value="ECO:0007669"/>
    <property type="project" value="UniProtKB-KW"/>
</dbReference>
<dbReference type="InterPro" id="IPR009057">
    <property type="entry name" value="Homeodomain-like_sf"/>
</dbReference>
<keyword evidence="6" id="KW-0547">Nucleotide-binding</keyword>
<feature type="domain" description="Response regulatory" evidence="18">
    <location>
        <begin position="3"/>
        <end position="117"/>
    </location>
</feature>
<dbReference type="PRINTS" id="PR01590">
    <property type="entry name" value="HTHFIS"/>
</dbReference>
<evidence type="ECO:0000256" key="1">
    <source>
        <dbReference type="ARBA" id="ARBA00004496"/>
    </source>
</evidence>
<protein>
    <recommendedName>
        <fullName evidence="2">DNA-binding transcriptional regulator NtrC</fullName>
    </recommendedName>
    <alternativeName>
        <fullName evidence="14">Nitrogen regulation protein NR(I)</fullName>
    </alternativeName>
    <alternativeName>
        <fullName evidence="15">Nitrogen regulator I</fullName>
    </alternativeName>
</protein>
<dbReference type="CDD" id="cd00156">
    <property type="entry name" value="REC"/>
    <property type="match status" value="1"/>
</dbReference>
<evidence type="ECO:0000256" key="16">
    <source>
        <dbReference type="PROSITE-ProRule" id="PRU00169"/>
    </source>
</evidence>
<dbReference type="PROSITE" id="PS50045">
    <property type="entry name" value="SIGMA54_INTERACT_4"/>
    <property type="match status" value="1"/>
</dbReference>
<evidence type="ECO:0000256" key="11">
    <source>
        <dbReference type="ARBA" id="ARBA00023159"/>
    </source>
</evidence>
<dbReference type="FunFam" id="3.40.50.300:FF:000006">
    <property type="entry name" value="DNA-binding transcriptional regulator NtrC"/>
    <property type="match status" value="1"/>
</dbReference>
<keyword evidence="5 16" id="KW-0597">Phosphoprotein</keyword>
<dbReference type="OrthoDB" id="7476585at2"/>
<comment type="caution">
    <text evidence="19">The sequence shown here is derived from an EMBL/GenBank/DDBJ whole genome shotgun (WGS) entry which is preliminary data.</text>
</comment>
<dbReference type="Gene3D" id="3.40.50.2300">
    <property type="match status" value="1"/>
</dbReference>
<comment type="subcellular location">
    <subcellularLocation>
        <location evidence="1">Cytoplasm</location>
    </subcellularLocation>
</comment>
<evidence type="ECO:0000256" key="2">
    <source>
        <dbReference type="ARBA" id="ARBA00019059"/>
    </source>
</evidence>
<gene>
    <name evidence="19" type="primary">glnG_1</name>
    <name evidence="19" type="ORF">Mal64_02320</name>
</gene>
<dbReference type="Pfam" id="PF00158">
    <property type="entry name" value="Sigma54_activat"/>
    <property type="match status" value="1"/>
</dbReference>
<dbReference type="Proteomes" id="UP000315440">
    <property type="component" value="Unassembled WGS sequence"/>
</dbReference>
<proteinExistence type="predicted"/>
<dbReference type="CDD" id="cd00009">
    <property type="entry name" value="AAA"/>
    <property type="match status" value="1"/>
</dbReference>
<evidence type="ECO:0000313" key="20">
    <source>
        <dbReference type="Proteomes" id="UP000315440"/>
    </source>
</evidence>
<evidence type="ECO:0000256" key="7">
    <source>
        <dbReference type="ARBA" id="ARBA00022840"/>
    </source>
</evidence>
<keyword evidence="8" id="KW-0902">Two-component regulatory system</keyword>
<accession>A0A5C5ZSU7</accession>
<dbReference type="InterPro" id="IPR058031">
    <property type="entry name" value="AAA_lid_NorR"/>
</dbReference>
<dbReference type="GO" id="GO:0000160">
    <property type="term" value="P:phosphorelay signal transduction system"/>
    <property type="evidence" value="ECO:0007669"/>
    <property type="project" value="UniProtKB-KW"/>
</dbReference>
<keyword evidence="10" id="KW-0238">DNA-binding</keyword>
<evidence type="ECO:0000256" key="4">
    <source>
        <dbReference type="ARBA" id="ARBA00022491"/>
    </source>
</evidence>
<dbReference type="InterPro" id="IPR002078">
    <property type="entry name" value="Sigma_54_int"/>
</dbReference>
<dbReference type="GO" id="GO:0005737">
    <property type="term" value="C:cytoplasm"/>
    <property type="evidence" value="ECO:0007669"/>
    <property type="project" value="UniProtKB-SubCell"/>
</dbReference>
<feature type="domain" description="Sigma-54 factor interaction" evidence="17">
    <location>
        <begin position="135"/>
        <end position="362"/>
    </location>
</feature>
<dbReference type="InterPro" id="IPR002197">
    <property type="entry name" value="HTH_Fis"/>
</dbReference>
<keyword evidence="13" id="KW-0535">Nitrogen fixation</keyword>
<dbReference type="SMART" id="SM00448">
    <property type="entry name" value="REC"/>
    <property type="match status" value="1"/>
</dbReference>
<dbReference type="AlphaFoldDB" id="A0A5C5ZSU7"/>
<dbReference type="Gene3D" id="1.10.10.60">
    <property type="entry name" value="Homeodomain-like"/>
    <property type="match status" value="1"/>
</dbReference>